<name>K0B4G4_9ARCH</name>
<dbReference type="InterPro" id="IPR019734">
    <property type="entry name" value="TPR_rpt"/>
</dbReference>
<dbReference type="Gene3D" id="1.25.40.10">
    <property type="entry name" value="Tetratricopeptide repeat domain"/>
    <property type="match status" value="2"/>
</dbReference>
<evidence type="ECO:0000313" key="4">
    <source>
        <dbReference type="Proteomes" id="UP000006101"/>
    </source>
</evidence>
<dbReference type="InterPro" id="IPR011990">
    <property type="entry name" value="TPR-like_helical_dom_sf"/>
</dbReference>
<keyword evidence="2" id="KW-0802">TPR repeat</keyword>
<keyword evidence="1" id="KW-0677">Repeat</keyword>
<dbReference type="SMART" id="SM00028">
    <property type="entry name" value="TPR"/>
    <property type="match status" value="4"/>
</dbReference>
<keyword evidence="4" id="KW-1185">Reference proteome</keyword>
<dbReference type="Proteomes" id="UP000006101">
    <property type="component" value="Chromosome"/>
</dbReference>
<accession>K0B4G4</accession>
<evidence type="ECO:0000256" key="1">
    <source>
        <dbReference type="ARBA" id="ARBA00022737"/>
    </source>
</evidence>
<organism evidence="3 4">
    <name type="scientific">Candidatus Nitrosopumilus koreensis AR1</name>
    <dbReference type="NCBI Taxonomy" id="1229908"/>
    <lineage>
        <taxon>Archaea</taxon>
        <taxon>Nitrososphaerota</taxon>
        <taxon>Nitrososphaeria</taxon>
        <taxon>Nitrosopumilales</taxon>
        <taxon>Nitrosopumilaceae</taxon>
        <taxon>Nitrosopumilus</taxon>
    </lineage>
</organism>
<dbReference type="EMBL" id="CP003842">
    <property type="protein sequence ID" value="AFS81053.1"/>
    <property type="molecule type" value="Genomic_DNA"/>
</dbReference>
<dbReference type="Pfam" id="PF13432">
    <property type="entry name" value="TPR_16"/>
    <property type="match status" value="1"/>
</dbReference>
<sequence length="235" mass="27676">MNDISSFYAKKAEKLKKDKKFEEALKLTNKATQIKQEEESENFWYSRAVHCCELGEYEDAVNCLDKDLSVHKKSYETFFLKGLLLMQLTHHAEAIECFNKAAEERNQNYLQSNKKAERLKKAHKFEKALLYADLAINEKQLDNEFWYNKGLCFFHLKKYVESNDCFAHALDVKNDDFKTLYAQAKCELFLENESKCLEILENICKHDLVCKEKLRVDHDFARLSKNKGFRMILGL</sequence>
<protein>
    <submittedName>
        <fullName evidence="3">Uncharacterized protein</fullName>
    </submittedName>
</protein>
<gene>
    <name evidence="3" type="ORF">NKOR_05850</name>
</gene>
<evidence type="ECO:0000256" key="2">
    <source>
        <dbReference type="ARBA" id="ARBA00022803"/>
    </source>
</evidence>
<dbReference type="InterPro" id="IPR051685">
    <property type="entry name" value="Ycf3/AcsC/BcsC/TPR_MFPF"/>
</dbReference>
<dbReference type="PATRIC" id="fig|1229908.8.peg.1274"/>
<dbReference type="Pfam" id="PF13181">
    <property type="entry name" value="TPR_8"/>
    <property type="match status" value="1"/>
</dbReference>
<evidence type="ECO:0000313" key="3">
    <source>
        <dbReference type="EMBL" id="AFS81053.1"/>
    </source>
</evidence>
<dbReference type="SUPFAM" id="SSF48439">
    <property type="entry name" value="Protein prenylyltransferase"/>
    <property type="match status" value="1"/>
</dbReference>
<dbReference type="RefSeq" id="WP_014963437.1">
    <property type="nucleotide sequence ID" value="NC_018655.1"/>
</dbReference>
<dbReference type="PANTHER" id="PTHR44943:SF4">
    <property type="entry name" value="TPR REPEAT-CONTAINING PROTEIN MJ0798"/>
    <property type="match status" value="1"/>
</dbReference>
<dbReference type="STRING" id="1229908.NKOR_05850"/>
<dbReference type="HOGENOM" id="CLU_1178093_0_0_2"/>
<reference evidence="3 4" key="1">
    <citation type="journal article" date="2012" name="J. Bacteriol.">
        <title>Draft Genome Sequence of an Ammonia-Oxidizing Archaeon, "Candidatus Nitrosopumilus koreensis" AR1, from Marine Sediment.</title>
        <authorList>
            <person name="Park S.J."/>
            <person name="Kim J.G."/>
            <person name="Jung M.Y."/>
            <person name="Kim S.J."/>
            <person name="Cha I.T."/>
            <person name="Kwon K."/>
            <person name="Lee J.H."/>
            <person name="Rhee S.K."/>
        </authorList>
    </citation>
    <scope>NUCLEOTIDE SEQUENCE [LARGE SCALE GENOMIC DNA]</scope>
    <source>
        <strain evidence="3 4">AR1</strain>
    </source>
</reference>
<dbReference type="KEGG" id="nkr:NKOR_05850"/>
<proteinExistence type="predicted"/>
<dbReference type="AlphaFoldDB" id="K0B4G4"/>
<dbReference type="GeneID" id="13725205"/>
<dbReference type="PANTHER" id="PTHR44943">
    <property type="entry name" value="CELLULOSE SYNTHASE OPERON PROTEIN C"/>
    <property type="match status" value="1"/>
</dbReference>